<reference evidence="10" key="1">
    <citation type="submission" date="2008-06" db="EMBL/GenBank/DDBJ databases">
        <authorList>
            <person name="Lorenzi H."/>
            <person name="Inman J."/>
            <person name="Miller J."/>
            <person name="Schobel S."/>
            <person name="Amedeo P."/>
            <person name="Caler E.V."/>
            <person name="da Silva J."/>
        </authorList>
    </citation>
    <scope>NUCLEOTIDE SEQUENCE [LARGE SCALE GENOMIC DNA]</scope>
    <source>
        <strain evidence="10">RN66</strain>
    </source>
</reference>
<evidence type="ECO:0000313" key="11">
    <source>
        <dbReference type="Proteomes" id="UP000001460"/>
    </source>
</evidence>
<dbReference type="Gene3D" id="1.10.560.10">
    <property type="entry name" value="GroEL-like equatorial domain"/>
    <property type="match status" value="1"/>
</dbReference>
<keyword evidence="3" id="KW-0963">Cytoplasm</keyword>
<keyword evidence="11" id="KW-1185">Reference proteome</keyword>
<dbReference type="OMA" id="SHPQMPH"/>
<dbReference type="VEuPathDB" id="CryptoDB:CMU_023160"/>
<dbReference type="GO" id="GO:0005832">
    <property type="term" value="C:chaperonin-containing T-complex"/>
    <property type="evidence" value="ECO:0007669"/>
    <property type="project" value="UniProtKB-ARBA"/>
</dbReference>
<dbReference type="InterPro" id="IPR027410">
    <property type="entry name" value="TCP-1-like_intermed_sf"/>
</dbReference>
<evidence type="ECO:0000256" key="6">
    <source>
        <dbReference type="ARBA" id="ARBA00023186"/>
    </source>
</evidence>
<dbReference type="PRINTS" id="PR00304">
    <property type="entry name" value="TCOMPLEXTCP1"/>
</dbReference>
<proteinExistence type="inferred from homology"/>
<dbReference type="OrthoDB" id="10248520at2759"/>
<evidence type="ECO:0000256" key="1">
    <source>
        <dbReference type="ARBA" id="ARBA00004496"/>
    </source>
</evidence>
<evidence type="ECO:0000256" key="5">
    <source>
        <dbReference type="ARBA" id="ARBA00022840"/>
    </source>
</evidence>
<dbReference type="InterPro" id="IPR054827">
    <property type="entry name" value="thermosome_alpha"/>
</dbReference>
<dbReference type="NCBIfam" id="TIGR02343">
    <property type="entry name" value="chap_CCT_epsi"/>
    <property type="match status" value="1"/>
</dbReference>
<evidence type="ECO:0000256" key="4">
    <source>
        <dbReference type="ARBA" id="ARBA00022741"/>
    </source>
</evidence>
<evidence type="ECO:0000256" key="2">
    <source>
        <dbReference type="ARBA" id="ARBA00008020"/>
    </source>
</evidence>
<dbReference type="AlphaFoldDB" id="B6ABV8"/>
<dbReference type="SUPFAM" id="SSF52029">
    <property type="entry name" value="GroEL apical domain-like"/>
    <property type="match status" value="1"/>
</dbReference>
<dbReference type="GO" id="GO:0051082">
    <property type="term" value="F:unfolded protein binding"/>
    <property type="evidence" value="ECO:0007669"/>
    <property type="project" value="InterPro"/>
</dbReference>
<dbReference type="SUPFAM" id="SSF54849">
    <property type="entry name" value="GroEL-intermediate domain like"/>
    <property type="match status" value="1"/>
</dbReference>
<dbReference type="Proteomes" id="UP000001460">
    <property type="component" value="Unassembled WGS sequence"/>
</dbReference>
<dbReference type="InterPro" id="IPR002423">
    <property type="entry name" value="Cpn60/GroEL/TCP-1"/>
</dbReference>
<dbReference type="GO" id="GO:0005524">
    <property type="term" value="F:ATP binding"/>
    <property type="evidence" value="ECO:0007669"/>
    <property type="project" value="UniProtKB-KW"/>
</dbReference>
<gene>
    <name evidence="10" type="ORF">CMU_023160</name>
</gene>
<comment type="subcellular location">
    <subcellularLocation>
        <location evidence="1">Cytoplasm</location>
    </subcellularLocation>
</comment>
<dbReference type="SUPFAM" id="SSF48592">
    <property type="entry name" value="GroEL equatorial domain-like"/>
    <property type="match status" value="1"/>
</dbReference>
<dbReference type="eggNOG" id="KOG0357">
    <property type="taxonomic scope" value="Eukaryota"/>
</dbReference>
<dbReference type="GO" id="GO:0140662">
    <property type="term" value="F:ATP-dependent protein folding chaperone"/>
    <property type="evidence" value="ECO:0007669"/>
    <property type="project" value="InterPro"/>
</dbReference>
<dbReference type="CDD" id="cd03339">
    <property type="entry name" value="TCP1_epsilon"/>
    <property type="match status" value="1"/>
</dbReference>
<dbReference type="InterPro" id="IPR017998">
    <property type="entry name" value="Chaperone_TCP-1"/>
</dbReference>
<keyword evidence="6 9" id="KW-0143">Chaperone</keyword>
<dbReference type="NCBIfam" id="NF041083">
    <property type="entry name" value="thermosome_beta"/>
    <property type="match status" value="1"/>
</dbReference>
<evidence type="ECO:0000313" key="10">
    <source>
        <dbReference type="EMBL" id="EEA05311.1"/>
    </source>
</evidence>
<sequence>MSVAVDEYGNPFIIIREQDQKQRLKGIDAHKANILAAKSVADILKTSLGPKGMDKIIVSPDGEVVVTNDGATILDKMQINNECGKLLVELSKSQDAEIGDGTTGVVILAGALLERSIELLEKGIHPLRIASGYEYACSLALKRLEEIAVEHKNIFDKENELLLSSAMTSLGSKVVSSRKEQFAEMAVETILAVADIERKDINFDLISIQGKAGGRLEESRVVNGIVLDKEMSHPQMQKNIINAKLALLTCPFEPPKPKTKHKVDIKIAEDFEKLYNAEQQYFKKMIAAVESSGANVVICQWGFDDEANHLLAQHKLPAIRWVGGVELELLAIATGAQIVPRFEDLESCKLGIASSVTEVSSGTDKDKMILIEGCGKSKAVTVLIRGGNQMVVDEAKRCIYDALCAVRNLIRDPKVVPGGGASEIASFIAIQEAVDSISSIEQFAVRAFADALLSLPQALADNCGLDAISVVGEAQRRQITEKNNFLGIDCNDFTVANMMNRNIIESLASKQHQLALATQAVKMILKIDDVITPSELL</sequence>
<dbReference type="GO" id="GO:0016887">
    <property type="term" value="F:ATP hydrolysis activity"/>
    <property type="evidence" value="ECO:0007669"/>
    <property type="project" value="InterPro"/>
</dbReference>
<name>B6ABV8_CRYMR</name>
<dbReference type="Pfam" id="PF00118">
    <property type="entry name" value="Cpn60_TCP1"/>
    <property type="match status" value="1"/>
</dbReference>
<dbReference type="PROSITE" id="PS00995">
    <property type="entry name" value="TCP1_3"/>
    <property type="match status" value="1"/>
</dbReference>
<dbReference type="GeneID" id="6994754"/>
<organism evidence="10 11">
    <name type="scientific">Cryptosporidium muris (strain RN66)</name>
    <dbReference type="NCBI Taxonomy" id="441375"/>
    <lineage>
        <taxon>Eukaryota</taxon>
        <taxon>Sar</taxon>
        <taxon>Alveolata</taxon>
        <taxon>Apicomplexa</taxon>
        <taxon>Conoidasida</taxon>
        <taxon>Coccidia</taxon>
        <taxon>Eucoccidiorida</taxon>
        <taxon>Eimeriorina</taxon>
        <taxon>Cryptosporidiidae</taxon>
        <taxon>Cryptosporidium</taxon>
    </lineage>
</organism>
<keyword evidence="4 9" id="KW-0547">Nucleotide-binding</keyword>
<evidence type="ECO:0000256" key="9">
    <source>
        <dbReference type="RuleBase" id="RU004187"/>
    </source>
</evidence>
<dbReference type="STRING" id="441375.B6ABV8"/>
<comment type="similarity">
    <text evidence="2 9">Belongs to the TCP-1 chaperonin family.</text>
</comment>
<dbReference type="InterPro" id="IPR012718">
    <property type="entry name" value="Chap_CCT_epsi"/>
</dbReference>
<dbReference type="RefSeq" id="XP_002139660.1">
    <property type="nucleotide sequence ID" value="XM_002139624.1"/>
</dbReference>
<dbReference type="InterPro" id="IPR027413">
    <property type="entry name" value="GROEL-like_equatorial_sf"/>
</dbReference>
<dbReference type="EMBL" id="DS989727">
    <property type="protein sequence ID" value="EEA05311.1"/>
    <property type="molecule type" value="Genomic_DNA"/>
</dbReference>
<evidence type="ECO:0000256" key="7">
    <source>
        <dbReference type="ARBA" id="ARBA00024086"/>
    </source>
</evidence>
<dbReference type="PROSITE" id="PS00750">
    <property type="entry name" value="TCP1_1"/>
    <property type="match status" value="1"/>
</dbReference>
<evidence type="ECO:0000256" key="8">
    <source>
        <dbReference type="ARBA" id="ARBA00033325"/>
    </source>
</evidence>
<dbReference type="Gene3D" id="3.50.7.10">
    <property type="entry name" value="GroEL"/>
    <property type="match status" value="1"/>
</dbReference>
<dbReference type="InterPro" id="IPR027409">
    <property type="entry name" value="GroEL-like_apical_dom_sf"/>
</dbReference>
<dbReference type="PANTHER" id="PTHR11353">
    <property type="entry name" value="CHAPERONIN"/>
    <property type="match status" value="1"/>
</dbReference>
<dbReference type="NCBIfam" id="NF041082">
    <property type="entry name" value="thermosome_alpha"/>
    <property type="match status" value="1"/>
</dbReference>
<keyword evidence="5 9" id="KW-0067">ATP-binding</keyword>
<dbReference type="FunFam" id="3.50.7.10:FF:000003">
    <property type="entry name" value="T-complex protein 1 subunit epsilon"/>
    <property type="match status" value="1"/>
</dbReference>
<evidence type="ECO:0000256" key="3">
    <source>
        <dbReference type="ARBA" id="ARBA00022490"/>
    </source>
</evidence>
<dbReference type="Gene3D" id="3.30.260.10">
    <property type="entry name" value="TCP-1-like chaperonin intermediate domain"/>
    <property type="match status" value="1"/>
</dbReference>
<dbReference type="InterPro" id="IPR002194">
    <property type="entry name" value="Chaperonin_TCP-1_CS"/>
</dbReference>
<dbReference type="InterPro" id="IPR053374">
    <property type="entry name" value="TCP-1_chaperonin"/>
</dbReference>
<protein>
    <recommendedName>
        <fullName evidence="7">T-complex protein 1 subunit epsilon</fullName>
    </recommendedName>
    <alternativeName>
        <fullName evidence="8">CCT-epsilon</fullName>
    </alternativeName>
</protein>
<accession>B6ABV8</accession>